<reference evidence="3" key="1">
    <citation type="submission" date="2017-10" db="EMBL/GenBank/DDBJ databases">
        <authorList>
            <person name="Frank J."/>
        </authorList>
    </citation>
    <scope>NUCLEOTIDE SEQUENCE [LARGE SCALE GENOMIC DNA]</scope>
</reference>
<gene>
    <name evidence="2" type="primary">higB_1</name>
    <name evidence="1" type="ORF">KsCSTR_12390</name>
    <name evidence="2" type="ORF">KSMBR1_1125</name>
</gene>
<evidence type="ECO:0008006" key="5">
    <source>
        <dbReference type="Google" id="ProtNLM"/>
    </source>
</evidence>
<accession>A0A2C9CDG7</accession>
<dbReference type="EMBL" id="CP049055">
    <property type="protein sequence ID" value="QII10618.1"/>
    <property type="molecule type" value="Genomic_DNA"/>
</dbReference>
<evidence type="ECO:0000313" key="4">
    <source>
        <dbReference type="Proteomes" id="UP000501926"/>
    </source>
</evidence>
<dbReference type="OrthoDB" id="9801102at2"/>
<dbReference type="InterPro" id="IPR035093">
    <property type="entry name" value="RelE/ParE_toxin_dom_sf"/>
</dbReference>
<dbReference type="AlphaFoldDB" id="A0A2C9CDG7"/>
<dbReference type="InterPro" id="IPR007711">
    <property type="entry name" value="HigB-1"/>
</dbReference>
<dbReference type="Proteomes" id="UP000221734">
    <property type="component" value="Chromosome Kuenenia_stuttgartiensis_MBR1"/>
</dbReference>
<dbReference type="KEGG" id="kst:KSMBR1_1125"/>
<evidence type="ECO:0000313" key="3">
    <source>
        <dbReference type="Proteomes" id="UP000221734"/>
    </source>
</evidence>
<dbReference type="Gene3D" id="3.30.2310.20">
    <property type="entry name" value="RelE-like"/>
    <property type="match status" value="1"/>
</dbReference>
<reference evidence="1 4" key="3">
    <citation type="submission" date="2020-02" db="EMBL/GenBank/DDBJ databases">
        <title>Newly sequenced genome of strain CSTR1 showed variability in Candidatus Kuenenia stuttgartiensis genomes.</title>
        <authorList>
            <person name="Ding C."/>
            <person name="Adrian L."/>
        </authorList>
    </citation>
    <scope>NUCLEOTIDE SEQUENCE [LARGE SCALE GENOMIC DNA]</scope>
    <source>
        <strain evidence="1 4">CSTR1</strain>
    </source>
</reference>
<organism evidence="2 3">
    <name type="scientific">Kuenenia stuttgartiensis</name>
    <dbReference type="NCBI Taxonomy" id="174633"/>
    <lineage>
        <taxon>Bacteria</taxon>
        <taxon>Pseudomonadati</taxon>
        <taxon>Planctomycetota</taxon>
        <taxon>Candidatus Brocadiia</taxon>
        <taxon>Candidatus Brocadiales</taxon>
        <taxon>Candidatus Brocadiaceae</taxon>
        <taxon>Candidatus Kuenenia</taxon>
    </lineage>
</organism>
<evidence type="ECO:0000313" key="1">
    <source>
        <dbReference type="EMBL" id="QII10618.1"/>
    </source>
</evidence>
<dbReference type="EMBL" id="LT934425">
    <property type="protein sequence ID" value="SOH03628.1"/>
    <property type="molecule type" value="Genomic_DNA"/>
</dbReference>
<dbReference type="PANTHER" id="PTHR40266:SF2">
    <property type="entry name" value="TOXIN HIGB-1"/>
    <property type="match status" value="1"/>
</dbReference>
<name>A0A2C9CDG7_KUEST</name>
<dbReference type="Pfam" id="PF05015">
    <property type="entry name" value="HigB-like_toxin"/>
    <property type="match status" value="1"/>
</dbReference>
<dbReference type="SUPFAM" id="SSF143011">
    <property type="entry name" value="RelE-like"/>
    <property type="match status" value="1"/>
</dbReference>
<keyword evidence="3" id="KW-1185">Reference proteome</keyword>
<reference evidence="2" key="2">
    <citation type="submission" date="2017-10" db="EMBL/GenBank/DDBJ databases">
        <authorList>
            <person name="Banno H."/>
            <person name="Chua N.-H."/>
        </authorList>
    </citation>
    <scope>NUCLEOTIDE SEQUENCE [LARGE SCALE GENOMIC DNA]</scope>
    <source>
        <strain evidence="2">Kuenenia_mbr1_ru-nijmegen</strain>
    </source>
</reference>
<dbReference type="Proteomes" id="UP000501926">
    <property type="component" value="Chromosome"/>
</dbReference>
<sequence>MQMRAFAKLNAIDAAIHLKDLHLPPSNRFEALKGERKEQYSIRINDRWRICFEWRNGNAEEVEIVDYH</sequence>
<protein>
    <recommendedName>
        <fullName evidence="5">Plasmid maintenance system killer protein</fullName>
    </recommendedName>
</protein>
<evidence type="ECO:0000313" key="2">
    <source>
        <dbReference type="EMBL" id="SOH03628.1"/>
    </source>
</evidence>
<dbReference type="PANTHER" id="PTHR40266">
    <property type="entry name" value="TOXIN HIGB-1"/>
    <property type="match status" value="1"/>
</dbReference>
<proteinExistence type="predicted"/>